<accession>A0A482JC30</accession>
<dbReference type="EMBL" id="MK494099">
    <property type="protein sequence ID" value="QBP29779.1"/>
    <property type="molecule type" value="Genomic_DNA"/>
</dbReference>
<organism evidence="1 2">
    <name type="scientific">Mycobacterium phage Typha</name>
    <dbReference type="NCBI Taxonomy" id="2517971"/>
    <lineage>
        <taxon>Viruses</taxon>
        <taxon>Duplodnaviria</taxon>
        <taxon>Heunggongvirae</taxon>
        <taxon>Uroviricota</taxon>
        <taxon>Caudoviricetes</taxon>
        <taxon>Typhavirus</taxon>
        <taxon>Typhavirus typha</taxon>
    </lineage>
</organism>
<name>A0A482JC30_9CAUD</name>
<gene>
    <name evidence="1" type="primary">124</name>
    <name evidence="1" type="ORF">SEA_TYPHA_124</name>
</gene>
<keyword evidence="2" id="KW-1185">Reference proteome</keyword>
<dbReference type="Proteomes" id="UP000294565">
    <property type="component" value="Segment"/>
</dbReference>
<dbReference type="RefSeq" id="YP_010049791.1">
    <property type="nucleotide sequence ID" value="NC_054393.1"/>
</dbReference>
<evidence type="ECO:0000313" key="1">
    <source>
        <dbReference type="EMBL" id="QBP29779.1"/>
    </source>
</evidence>
<dbReference type="GeneID" id="63743114"/>
<sequence length="113" mass="11729">MAATRLVPIKRIPTGALPPAQETMIDTEEGTVVANSPSLSVTLQNPDDENAATVTVVTPGTVNGLAIEDLEITLAPFGQEGASRIVGNLPVATFGSDVLFQTDADVYIVAYTS</sequence>
<dbReference type="KEGG" id="vg:63743114"/>
<proteinExistence type="predicted"/>
<evidence type="ECO:0000313" key="2">
    <source>
        <dbReference type="Proteomes" id="UP000294565"/>
    </source>
</evidence>
<reference evidence="1 2" key="1">
    <citation type="submission" date="2019-02" db="EMBL/GenBank/DDBJ databases">
        <authorList>
            <person name="Kanzanas C."/>
            <person name="Smith M.A."/>
            <person name="Zack K.M."/>
            <person name="Garlena R.A."/>
            <person name="Russell D.A."/>
            <person name="Pope W.H."/>
            <person name="Jacobs-Sera D."/>
            <person name="Hatfull G.F."/>
        </authorList>
    </citation>
    <scope>NUCLEOTIDE SEQUENCE [LARGE SCALE GENOMIC DNA]</scope>
</reference>
<protein>
    <submittedName>
        <fullName evidence="1">Uncharacterized protein</fullName>
    </submittedName>
</protein>